<name>A0A0E9VXS3_ANGAN</name>
<accession>A0A0E9VXS3</accession>
<protein>
    <submittedName>
        <fullName evidence="1">Uncharacterized protein</fullName>
    </submittedName>
</protein>
<reference evidence="1" key="2">
    <citation type="journal article" date="2015" name="Fish Shellfish Immunol.">
        <title>Early steps in the European eel (Anguilla anguilla)-Vibrio vulnificus interaction in the gills: Role of the RtxA13 toxin.</title>
        <authorList>
            <person name="Callol A."/>
            <person name="Pajuelo D."/>
            <person name="Ebbesson L."/>
            <person name="Teles M."/>
            <person name="MacKenzie S."/>
            <person name="Amaro C."/>
        </authorList>
    </citation>
    <scope>NUCLEOTIDE SEQUENCE</scope>
</reference>
<sequence>MERCLVRQSNGSSLGVWDLLKFCIRRVHLLPSLSPLF</sequence>
<dbReference type="AlphaFoldDB" id="A0A0E9VXS3"/>
<reference evidence="1" key="1">
    <citation type="submission" date="2014-11" db="EMBL/GenBank/DDBJ databases">
        <authorList>
            <person name="Amaro Gonzalez C."/>
        </authorList>
    </citation>
    <scope>NUCLEOTIDE SEQUENCE</scope>
</reference>
<dbReference type="EMBL" id="GBXM01026519">
    <property type="protein sequence ID" value="JAH82058.1"/>
    <property type="molecule type" value="Transcribed_RNA"/>
</dbReference>
<organism evidence="1">
    <name type="scientific">Anguilla anguilla</name>
    <name type="common">European freshwater eel</name>
    <name type="synonym">Muraena anguilla</name>
    <dbReference type="NCBI Taxonomy" id="7936"/>
    <lineage>
        <taxon>Eukaryota</taxon>
        <taxon>Metazoa</taxon>
        <taxon>Chordata</taxon>
        <taxon>Craniata</taxon>
        <taxon>Vertebrata</taxon>
        <taxon>Euteleostomi</taxon>
        <taxon>Actinopterygii</taxon>
        <taxon>Neopterygii</taxon>
        <taxon>Teleostei</taxon>
        <taxon>Anguilliformes</taxon>
        <taxon>Anguillidae</taxon>
        <taxon>Anguilla</taxon>
    </lineage>
</organism>
<proteinExistence type="predicted"/>
<evidence type="ECO:0000313" key="1">
    <source>
        <dbReference type="EMBL" id="JAH82058.1"/>
    </source>
</evidence>